<dbReference type="PANTHER" id="PTHR10584">
    <property type="entry name" value="SUGAR KINASE"/>
    <property type="match status" value="1"/>
</dbReference>
<keyword evidence="7 9" id="KW-0630">Potassium</keyword>
<dbReference type="EMBL" id="CP003876">
    <property type="protein sequence ID" value="AFU01021.1"/>
    <property type="molecule type" value="Genomic_DNA"/>
</dbReference>
<feature type="binding site" evidence="9">
    <location>
        <position position="246"/>
    </location>
    <ligand>
        <name>K(+)</name>
        <dbReference type="ChEBI" id="CHEBI:29103"/>
    </ligand>
</feature>
<dbReference type="InterPro" id="IPR002139">
    <property type="entry name" value="Ribo/fructo_kinase"/>
</dbReference>
<dbReference type="InterPro" id="IPR011877">
    <property type="entry name" value="Ribokinase"/>
</dbReference>
<comment type="catalytic activity">
    <reaction evidence="9">
        <text>D-ribose + ATP = D-ribose 5-phosphate + ADP + H(+)</text>
        <dbReference type="Rhea" id="RHEA:13697"/>
        <dbReference type="ChEBI" id="CHEBI:15378"/>
        <dbReference type="ChEBI" id="CHEBI:30616"/>
        <dbReference type="ChEBI" id="CHEBI:47013"/>
        <dbReference type="ChEBI" id="CHEBI:78346"/>
        <dbReference type="ChEBI" id="CHEBI:456216"/>
        <dbReference type="EC" id="2.7.1.15"/>
    </reaction>
</comment>
<feature type="binding site" evidence="9">
    <location>
        <position position="250"/>
    </location>
    <ligand>
        <name>substrate</name>
    </ligand>
</feature>
<organism evidence="11 12">
    <name type="scientific">Nocardia brasiliensis (strain ATCC 700358 / HUJEG-1)</name>
    <dbReference type="NCBI Taxonomy" id="1133849"/>
    <lineage>
        <taxon>Bacteria</taxon>
        <taxon>Bacillati</taxon>
        <taxon>Actinomycetota</taxon>
        <taxon>Actinomycetes</taxon>
        <taxon>Mycobacteriales</taxon>
        <taxon>Nocardiaceae</taxon>
        <taxon>Nocardia</taxon>
    </lineage>
</organism>
<comment type="cofactor">
    <cofactor evidence="9">
        <name>Mg(2+)</name>
        <dbReference type="ChEBI" id="CHEBI:18420"/>
    </cofactor>
    <text evidence="9">Requires a divalent cation, most likely magnesium in vivo, as an electrophilic catalyst to aid phosphoryl group transfer. It is the chelate of the metal and the nucleotide that is the actual substrate.</text>
</comment>
<evidence type="ECO:0000256" key="4">
    <source>
        <dbReference type="ARBA" id="ARBA00022777"/>
    </source>
</evidence>
<evidence type="ECO:0000256" key="6">
    <source>
        <dbReference type="ARBA" id="ARBA00022842"/>
    </source>
</evidence>
<dbReference type="RefSeq" id="WP_014983876.1">
    <property type="nucleotide sequence ID" value="NC_018681.1"/>
</dbReference>
<reference evidence="11 12" key="1">
    <citation type="journal article" date="2012" name="J. Bacteriol.">
        <title>Complete genome sequence of Nocardia brasiliensis HUJEG-1.</title>
        <authorList>
            <person name="Vera-Cabrera L."/>
            <person name="Ortiz-Lopez R."/>
            <person name="Elizondo-Gonzalez R."/>
            <person name="Perez-Maya A.A."/>
            <person name="Ocampo-Candiani J."/>
        </authorList>
    </citation>
    <scope>NUCLEOTIDE SEQUENCE [LARGE SCALE GENOMIC DNA]</scope>
    <source>
        <strain evidence="12">ATCC 700358</strain>
    </source>
</reference>
<name>K0F026_NOCB7</name>
<feature type="binding site" evidence="9">
    <location>
        <begin position="40"/>
        <end position="44"/>
    </location>
    <ligand>
        <name>substrate</name>
    </ligand>
</feature>
<dbReference type="InterPro" id="IPR029056">
    <property type="entry name" value="Ribokinase-like"/>
</dbReference>
<keyword evidence="5 9" id="KW-0067">ATP-binding</keyword>
<dbReference type="GO" id="GO:0005829">
    <property type="term" value="C:cytosol"/>
    <property type="evidence" value="ECO:0007669"/>
    <property type="project" value="TreeGrafter"/>
</dbReference>
<keyword evidence="12" id="KW-1185">Reference proteome</keyword>
<sequence>MTGQVAVIGSINQDIVCEVPALPGPGETVLAVAARTNLGGKGSNQAVAAAKAGATVQFVGRIGGDSALSRCREALTGIESATLREVPGARTGTAYITVAAGENQIVVDPAANYHWEPAAVLDTMPEAALLTGAAVVVAQLEIPLAVVAWAASRARRFVLNAAPAAALDDALLRRCDPLVVNEHELALISGLPTGDRDRSARAARSLCLRGARSVVATLGAAGSVAAHADSSVMYHEAPQVDSVDSTGAGDAFVGALCAALADGLDLDAAVTYATAAAALSVRSPGTHASYPTRPQILAALATVPRPVPLDLPDPAASPL</sequence>
<dbReference type="EC" id="2.7.1.15" evidence="9"/>
<protein>
    <recommendedName>
        <fullName evidence="9">Ribokinase</fullName>
        <shortName evidence="9">RK</shortName>
        <ecNumber evidence="9">2.7.1.15</ecNumber>
    </recommendedName>
</protein>
<dbReference type="Proteomes" id="UP000006304">
    <property type="component" value="Chromosome"/>
</dbReference>
<comment type="activity regulation">
    <text evidence="9">Activated by a monovalent cation that binds near, but not in, the active site. The most likely occupant of the site in vivo is potassium. Ion binding induces a conformational change that may alter substrate affinity.</text>
</comment>
<dbReference type="Pfam" id="PF00294">
    <property type="entry name" value="PfkB"/>
    <property type="match status" value="1"/>
</dbReference>
<dbReference type="GO" id="GO:0004747">
    <property type="term" value="F:ribokinase activity"/>
    <property type="evidence" value="ECO:0007669"/>
    <property type="project" value="UniProtKB-UniRule"/>
</dbReference>
<comment type="subunit">
    <text evidence="9">Homodimer.</text>
</comment>
<keyword evidence="3 9" id="KW-0547">Nucleotide-binding</keyword>
<evidence type="ECO:0000256" key="2">
    <source>
        <dbReference type="ARBA" id="ARBA00022723"/>
    </source>
</evidence>
<keyword evidence="4 9" id="KW-0418">Kinase</keyword>
<dbReference type="HAMAP" id="MF_01987">
    <property type="entry name" value="Ribokinase"/>
    <property type="match status" value="1"/>
</dbReference>
<feature type="binding site" evidence="9">
    <location>
        <begin position="249"/>
        <end position="250"/>
    </location>
    <ligand>
        <name>ATP</name>
        <dbReference type="ChEBI" id="CHEBI:30616"/>
    </ligand>
</feature>
<feature type="binding site" evidence="9">
    <location>
        <position position="181"/>
    </location>
    <ligand>
        <name>ATP</name>
        <dbReference type="ChEBI" id="CHEBI:30616"/>
    </ligand>
</feature>
<evidence type="ECO:0000256" key="5">
    <source>
        <dbReference type="ARBA" id="ARBA00022840"/>
    </source>
</evidence>
<dbReference type="Gene3D" id="3.40.1190.20">
    <property type="match status" value="1"/>
</dbReference>
<dbReference type="GO" id="GO:0019303">
    <property type="term" value="P:D-ribose catabolic process"/>
    <property type="evidence" value="ECO:0007669"/>
    <property type="project" value="UniProtKB-UniRule"/>
</dbReference>
<comment type="caution">
    <text evidence="9">Lacks conserved residue(s) required for the propagation of feature annotation.</text>
</comment>
<evidence type="ECO:0000256" key="9">
    <source>
        <dbReference type="HAMAP-Rule" id="MF_01987"/>
    </source>
</evidence>
<keyword evidence="2 9" id="KW-0479">Metal-binding</keyword>
<comment type="pathway">
    <text evidence="9">Carbohydrate metabolism; D-ribose degradation; D-ribose 5-phosphate from beta-D-ribopyranose: step 2/2.</text>
</comment>
<dbReference type="GO" id="GO:0046872">
    <property type="term" value="F:metal ion binding"/>
    <property type="evidence" value="ECO:0007669"/>
    <property type="project" value="UniProtKB-KW"/>
</dbReference>
<dbReference type="AlphaFoldDB" id="K0F026"/>
<keyword evidence="6 9" id="KW-0460">Magnesium</keyword>
<evidence type="ECO:0000256" key="1">
    <source>
        <dbReference type="ARBA" id="ARBA00022679"/>
    </source>
</evidence>
<dbReference type="KEGG" id="nbr:O3I_015300"/>
<feature type="binding site" evidence="9">
    <location>
        <position position="141"/>
    </location>
    <ligand>
        <name>substrate</name>
    </ligand>
</feature>
<feature type="domain" description="Carbohydrate kinase PfkB" evidence="10">
    <location>
        <begin position="4"/>
        <end position="292"/>
    </location>
</feature>
<dbReference type="HOGENOM" id="CLU_027634_2_0_11"/>
<evidence type="ECO:0000256" key="7">
    <source>
        <dbReference type="ARBA" id="ARBA00022958"/>
    </source>
</evidence>
<evidence type="ECO:0000259" key="10">
    <source>
        <dbReference type="Pfam" id="PF00294"/>
    </source>
</evidence>
<dbReference type="GO" id="GO:0005524">
    <property type="term" value="F:ATP binding"/>
    <property type="evidence" value="ECO:0007669"/>
    <property type="project" value="UniProtKB-UniRule"/>
</dbReference>
<dbReference type="InterPro" id="IPR011611">
    <property type="entry name" value="PfkB_dom"/>
</dbReference>
<comment type="similarity">
    <text evidence="9">Belongs to the carbohydrate kinase PfkB family. Ribokinase subfamily.</text>
</comment>
<evidence type="ECO:0000256" key="8">
    <source>
        <dbReference type="ARBA" id="ARBA00023277"/>
    </source>
</evidence>
<dbReference type="CDD" id="cd01174">
    <property type="entry name" value="ribokinase"/>
    <property type="match status" value="1"/>
</dbReference>
<proteinExistence type="inferred from homology"/>
<keyword evidence="8 9" id="KW-0119">Carbohydrate metabolism</keyword>
<dbReference type="STRING" id="1133849.O3I_015300"/>
<evidence type="ECO:0000313" key="11">
    <source>
        <dbReference type="EMBL" id="AFU01021.1"/>
    </source>
</evidence>
<feature type="binding site" evidence="9">
    <location>
        <position position="244"/>
    </location>
    <ligand>
        <name>K(+)</name>
        <dbReference type="ChEBI" id="CHEBI:29103"/>
    </ligand>
</feature>
<feature type="active site" description="Proton acceptor" evidence="9">
    <location>
        <position position="250"/>
    </location>
</feature>
<dbReference type="UniPathway" id="UPA00916">
    <property type="reaction ID" value="UER00889"/>
</dbReference>
<dbReference type="PRINTS" id="PR00990">
    <property type="entry name" value="RIBOKINASE"/>
</dbReference>
<feature type="binding site" evidence="9">
    <location>
        <position position="285"/>
    </location>
    <ligand>
        <name>K(+)</name>
        <dbReference type="ChEBI" id="CHEBI:29103"/>
    </ligand>
</feature>
<feature type="binding site" evidence="9">
    <location>
        <position position="280"/>
    </location>
    <ligand>
        <name>K(+)</name>
        <dbReference type="ChEBI" id="CHEBI:29103"/>
    </ligand>
</feature>
<comment type="function">
    <text evidence="9">Catalyzes the phosphorylation of ribose at O-5 in a reaction requiring ATP and magnesium. The resulting D-ribose-5-phosphate can then be used either for sythesis of nucleotides, histidine, and tryptophan, or as a component of the pentose phosphate pathway.</text>
</comment>
<accession>K0F026</accession>
<dbReference type="PANTHER" id="PTHR10584:SF166">
    <property type="entry name" value="RIBOKINASE"/>
    <property type="match status" value="1"/>
</dbReference>
<gene>
    <name evidence="9" type="primary">rbsK</name>
    <name evidence="11" type="ORF">O3I_015300</name>
</gene>
<evidence type="ECO:0000256" key="3">
    <source>
        <dbReference type="ARBA" id="ARBA00022741"/>
    </source>
</evidence>
<comment type="subcellular location">
    <subcellularLocation>
        <location evidence="9">Cytoplasm</location>
    </subcellularLocation>
</comment>
<feature type="binding site" evidence="9">
    <location>
        <begin position="217"/>
        <end position="222"/>
    </location>
    <ligand>
        <name>ATP</name>
        <dbReference type="ChEBI" id="CHEBI:30616"/>
    </ligand>
</feature>
<feature type="binding site" evidence="9">
    <location>
        <position position="283"/>
    </location>
    <ligand>
        <name>K(+)</name>
        <dbReference type="ChEBI" id="CHEBI:29103"/>
    </ligand>
</feature>
<keyword evidence="1 9" id="KW-0808">Transferase</keyword>
<dbReference type="SUPFAM" id="SSF53613">
    <property type="entry name" value="Ribokinase-like"/>
    <property type="match status" value="1"/>
</dbReference>
<keyword evidence="9" id="KW-0963">Cytoplasm</keyword>
<evidence type="ECO:0000313" key="12">
    <source>
        <dbReference type="Proteomes" id="UP000006304"/>
    </source>
</evidence>
<dbReference type="eggNOG" id="COG0524">
    <property type="taxonomic scope" value="Bacteria"/>
</dbReference>
<feature type="binding site" evidence="9">
    <location>
        <position position="289"/>
    </location>
    <ligand>
        <name>K(+)</name>
        <dbReference type="ChEBI" id="CHEBI:29103"/>
    </ligand>
</feature>
<feature type="binding site" evidence="9">
    <location>
        <begin position="12"/>
        <end position="14"/>
    </location>
    <ligand>
        <name>substrate</name>
    </ligand>
</feature>